<keyword evidence="6 13" id="KW-0441">Lipid A biosynthesis</keyword>
<dbReference type="Proteomes" id="UP000071392">
    <property type="component" value="Unassembled WGS sequence"/>
</dbReference>
<evidence type="ECO:0000256" key="11">
    <source>
        <dbReference type="ARBA" id="ARBA00023098"/>
    </source>
</evidence>
<dbReference type="CDD" id="cd01983">
    <property type="entry name" value="SIMIBI"/>
    <property type="match status" value="1"/>
</dbReference>
<dbReference type="AlphaFoldDB" id="A0A139ST25"/>
<comment type="function">
    <text evidence="1 13">Transfers the gamma-phosphate of ATP to the 4'-position of a tetraacyldisaccharide 1-phosphate intermediate (termed DS-1-P) to form tetraacyldisaccharide 1,4'-bis-phosphate (lipid IVA).</text>
</comment>
<keyword evidence="17" id="KW-1185">Reference proteome</keyword>
<evidence type="ECO:0000313" key="16">
    <source>
        <dbReference type="EMBL" id="KXU37631.1"/>
    </source>
</evidence>
<dbReference type="GO" id="GO:0009244">
    <property type="term" value="P:lipopolysaccharide core region biosynthetic process"/>
    <property type="evidence" value="ECO:0007669"/>
    <property type="project" value="TreeGrafter"/>
</dbReference>
<evidence type="ECO:0000256" key="15">
    <source>
        <dbReference type="SAM" id="Phobius"/>
    </source>
</evidence>
<keyword evidence="10 13" id="KW-0067">ATP-binding</keyword>
<evidence type="ECO:0000256" key="3">
    <source>
        <dbReference type="ARBA" id="ARBA00012071"/>
    </source>
</evidence>
<proteinExistence type="inferred from homology"/>
<evidence type="ECO:0000256" key="13">
    <source>
        <dbReference type="HAMAP-Rule" id="MF_00409"/>
    </source>
</evidence>
<dbReference type="PANTHER" id="PTHR42724:SF1">
    <property type="entry name" value="TETRAACYLDISACCHARIDE 4'-KINASE, MITOCHONDRIAL-RELATED"/>
    <property type="match status" value="1"/>
</dbReference>
<keyword evidence="15" id="KW-0472">Membrane</keyword>
<keyword evidence="15" id="KW-1133">Transmembrane helix</keyword>
<dbReference type="Pfam" id="PF02606">
    <property type="entry name" value="LpxK"/>
    <property type="match status" value="2"/>
</dbReference>
<dbReference type="EC" id="2.7.1.130" evidence="3 13"/>
<dbReference type="HAMAP" id="MF_00409">
    <property type="entry name" value="LpxK"/>
    <property type="match status" value="1"/>
</dbReference>
<organism evidence="16 17">
    <name type="scientific">Cephaloticoccus capnophilus</name>
    <dbReference type="NCBI Taxonomy" id="1548208"/>
    <lineage>
        <taxon>Bacteria</taxon>
        <taxon>Pseudomonadati</taxon>
        <taxon>Verrucomicrobiota</taxon>
        <taxon>Opitutia</taxon>
        <taxon>Opitutales</taxon>
        <taxon>Opitutaceae</taxon>
        <taxon>Cephaloticoccus</taxon>
    </lineage>
</organism>
<evidence type="ECO:0000256" key="7">
    <source>
        <dbReference type="ARBA" id="ARBA00022679"/>
    </source>
</evidence>
<dbReference type="GO" id="GO:0009029">
    <property type="term" value="F:lipid-A 4'-kinase activity"/>
    <property type="evidence" value="ECO:0007669"/>
    <property type="project" value="UniProtKB-UniRule"/>
</dbReference>
<evidence type="ECO:0000256" key="5">
    <source>
        <dbReference type="ARBA" id="ARBA00022516"/>
    </source>
</evidence>
<dbReference type="GO" id="GO:0009245">
    <property type="term" value="P:lipid A biosynthetic process"/>
    <property type="evidence" value="ECO:0007669"/>
    <property type="project" value="UniProtKB-UniRule"/>
</dbReference>
<sequence length="476" mass="52260">MSSWLKRKITALELYTIDVILGRRADAGAVIYGAFLELLSYLFSGIAQLRLWLYRQRILHDQPLGCLVVVVGNLTVGGTGKTPVVEKFARALQARGRRVAILSRGYKSKAPPLWRRWWWAISHTAAPPPRIVSDGEQLLLDSEEAGDEPYMLARNLPGVIVLVDKNRVKAGAYAIKRFGCDTLLLDDGFQYLPLKGQLNLLLVDKTNPFGNSHLLPRGTLREPIKHLRRASYVFLTKSNGERDAELEAIIERYNPGVDIIECTHQPQYLQRLGAKRRASAASGGFPSVGSHAIAERGAPASVADSVKKATGAAEGLAPSSRVAIAAEDSPSSQSRAAAAETHAAVAADQQQPLSFLKGRRVAAFCGIATPESFFKFLTDYGAELVARERFPDHYRYAEADFVELAALAQRTGAECLITTEKDAVRIPYERAWGCPVYYLRLEIDILRGAADFDEAVSRICFPEGATRPQPLSSRTA</sequence>
<dbReference type="InterPro" id="IPR027417">
    <property type="entry name" value="P-loop_NTPase"/>
</dbReference>
<dbReference type="OrthoDB" id="9789797at2"/>
<dbReference type="PANTHER" id="PTHR42724">
    <property type="entry name" value="TETRAACYLDISACCHARIDE 4'-KINASE"/>
    <property type="match status" value="1"/>
</dbReference>
<dbReference type="SUPFAM" id="SSF52540">
    <property type="entry name" value="P-loop containing nucleoside triphosphate hydrolases"/>
    <property type="match status" value="1"/>
</dbReference>
<accession>A0A139ST25</accession>
<evidence type="ECO:0000313" key="17">
    <source>
        <dbReference type="Proteomes" id="UP000071392"/>
    </source>
</evidence>
<keyword evidence="8 13" id="KW-0547">Nucleotide-binding</keyword>
<feature type="region of interest" description="Disordered" evidence="14">
    <location>
        <begin position="324"/>
        <end position="343"/>
    </location>
</feature>
<evidence type="ECO:0000256" key="2">
    <source>
        <dbReference type="ARBA" id="ARBA00004870"/>
    </source>
</evidence>
<evidence type="ECO:0000256" key="1">
    <source>
        <dbReference type="ARBA" id="ARBA00002274"/>
    </source>
</evidence>
<evidence type="ECO:0000256" key="4">
    <source>
        <dbReference type="ARBA" id="ARBA00016436"/>
    </source>
</evidence>
<comment type="catalytic activity">
    <reaction evidence="13">
        <text>a lipid A disaccharide + ATP = a lipid IVA + ADP + H(+)</text>
        <dbReference type="Rhea" id="RHEA:67840"/>
        <dbReference type="ChEBI" id="CHEBI:15378"/>
        <dbReference type="ChEBI" id="CHEBI:30616"/>
        <dbReference type="ChEBI" id="CHEBI:176343"/>
        <dbReference type="ChEBI" id="CHEBI:176425"/>
        <dbReference type="ChEBI" id="CHEBI:456216"/>
        <dbReference type="EC" id="2.7.1.130"/>
    </reaction>
</comment>
<evidence type="ECO:0000256" key="10">
    <source>
        <dbReference type="ARBA" id="ARBA00022840"/>
    </source>
</evidence>
<dbReference type="RefSeq" id="WP_068710883.1">
    <property type="nucleotide sequence ID" value="NZ_LSZP01000005.1"/>
</dbReference>
<keyword evidence="9 13" id="KW-0418">Kinase</keyword>
<comment type="pathway">
    <text evidence="2 13">Glycolipid biosynthesis; lipid IV(A) biosynthesis; lipid IV(A) from (3R)-3-hydroxytetradecanoyl-[acyl-carrier-protein] and UDP-N-acetyl-alpha-D-glucosamine: step 6/6.</text>
</comment>
<protein>
    <recommendedName>
        <fullName evidence="4 13">Tetraacyldisaccharide 4'-kinase</fullName>
        <ecNumber evidence="3 13">2.7.1.130</ecNumber>
    </recommendedName>
    <alternativeName>
        <fullName evidence="12 13">Lipid A 4'-kinase</fullName>
    </alternativeName>
</protein>
<dbReference type="UniPathway" id="UPA00359">
    <property type="reaction ID" value="UER00482"/>
</dbReference>
<evidence type="ECO:0000256" key="14">
    <source>
        <dbReference type="SAM" id="MobiDB-lite"/>
    </source>
</evidence>
<dbReference type="GO" id="GO:0005524">
    <property type="term" value="F:ATP binding"/>
    <property type="evidence" value="ECO:0007669"/>
    <property type="project" value="UniProtKB-UniRule"/>
</dbReference>
<comment type="similarity">
    <text evidence="13">Belongs to the LpxK family.</text>
</comment>
<dbReference type="STRING" id="1548208.AXK12_01445"/>
<comment type="caution">
    <text evidence="16">The sequence shown here is derived from an EMBL/GenBank/DDBJ whole genome shotgun (WGS) entry which is preliminary data.</text>
</comment>
<dbReference type="EMBL" id="LSZP01000005">
    <property type="protein sequence ID" value="KXU37631.1"/>
    <property type="molecule type" value="Genomic_DNA"/>
</dbReference>
<evidence type="ECO:0000256" key="6">
    <source>
        <dbReference type="ARBA" id="ARBA00022556"/>
    </source>
</evidence>
<evidence type="ECO:0000256" key="12">
    <source>
        <dbReference type="ARBA" id="ARBA00029757"/>
    </source>
</evidence>
<feature type="transmembrane region" description="Helical" evidence="15">
    <location>
        <begin position="29"/>
        <end position="53"/>
    </location>
</feature>
<reference evidence="16 17" key="1">
    <citation type="submission" date="2016-02" db="EMBL/GenBank/DDBJ databases">
        <authorList>
            <person name="Wen L."/>
            <person name="He K."/>
            <person name="Yang H."/>
        </authorList>
    </citation>
    <scope>NUCLEOTIDE SEQUENCE [LARGE SCALE GENOMIC DNA]</scope>
    <source>
        <strain evidence="16 17">CV41</strain>
    </source>
</reference>
<keyword evidence="7 13" id="KW-0808">Transferase</keyword>
<dbReference type="NCBIfam" id="TIGR00682">
    <property type="entry name" value="lpxK"/>
    <property type="match status" value="1"/>
</dbReference>
<name>A0A139ST25_9BACT</name>
<feature type="binding site" evidence="13">
    <location>
        <begin position="75"/>
        <end position="82"/>
    </location>
    <ligand>
        <name>ATP</name>
        <dbReference type="ChEBI" id="CHEBI:30616"/>
    </ligand>
</feature>
<keyword evidence="5 13" id="KW-0444">Lipid biosynthesis</keyword>
<dbReference type="InterPro" id="IPR003758">
    <property type="entry name" value="LpxK"/>
</dbReference>
<keyword evidence="11 13" id="KW-0443">Lipid metabolism</keyword>
<dbReference type="GO" id="GO:0005886">
    <property type="term" value="C:plasma membrane"/>
    <property type="evidence" value="ECO:0007669"/>
    <property type="project" value="TreeGrafter"/>
</dbReference>
<gene>
    <name evidence="13" type="primary">lpxK</name>
    <name evidence="16" type="ORF">AXK12_01445</name>
</gene>
<keyword evidence="15" id="KW-0812">Transmembrane</keyword>
<evidence type="ECO:0000256" key="8">
    <source>
        <dbReference type="ARBA" id="ARBA00022741"/>
    </source>
</evidence>
<evidence type="ECO:0000256" key="9">
    <source>
        <dbReference type="ARBA" id="ARBA00022777"/>
    </source>
</evidence>